<dbReference type="Gene3D" id="1.10.238.10">
    <property type="entry name" value="EF-hand"/>
    <property type="match status" value="1"/>
</dbReference>
<feature type="transmembrane region" description="Helical" evidence="7">
    <location>
        <begin position="251"/>
        <end position="273"/>
    </location>
</feature>
<dbReference type="SUPFAM" id="SSF81324">
    <property type="entry name" value="Voltage-gated potassium channels"/>
    <property type="match status" value="1"/>
</dbReference>
<dbReference type="PANTHER" id="PTHR10037:SF62">
    <property type="entry name" value="SODIUM CHANNEL PROTEIN 60E"/>
    <property type="match status" value="1"/>
</dbReference>
<dbReference type="PROSITE" id="PS50222">
    <property type="entry name" value="EF_HAND_2"/>
    <property type="match status" value="1"/>
</dbReference>
<name>A0A9P1G028_9DINO</name>
<dbReference type="InterPro" id="IPR027359">
    <property type="entry name" value="Volt_channel_dom_sf"/>
</dbReference>
<dbReference type="InterPro" id="IPR002048">
    <property type="entry name" value="EF_hand_dom"/>
</dbReference>
<evidence type="ECO:0000313" key="12">
    <source>
        <dbReference type="Proteomes" id="UP001152797"/>
    </source>
</evidence>
<organism evidence="9">
    <name type="scientific">Cladocopium goreaui</name>
    <dbReference type="NCBI Taxonomy" id="2562237"/>
    <lineage>
        <taxon>Eukaryota</taxon>
        <taxon>Sar</taxon>
        <taxon>Alveolata</taxon>
        <taxon>Dinophyceae</taxon>
        <taxon>Suessiales</taxon>
        <taxon>Symbiodiniaceae</taxon>
        <taxon>Cladocopium</taxon>
    </lineage>
</organism>
<protein>
    <submittedName>
        <fullName evidence="11">Sodium channel protein type 5 subunit alpha</fullName>
    </submittedName>
</protein>
<dbReference type="EMBL" id="CAMXCT010001779">
    <property type="protein sequence ID" value="CAI3992990.1"/>
    <property type="molecule type" value="Genomic_DNA"/>
</dbReference>
<comment type="subcellular location">
    <subcellularLocation>
        <location evidence="1">Membrane</location>
        <topology evidence="1">Multi-pass membrane protein</topology>
    </subcellularLocation>
</comment>
<comment type="caution">
    <text evidence="9">The sequence shown here is derived from an EMBL/GenBank/DDBJ whole genome shotgun (WGS) entry which is preliminary data.</text>
</comment>
<evidence type="ECO:0000256" key="7">
    <source>
        <dbReference type="SAM" id="Phobius"/>
    </source>
</evidence>
<evidence type="ECO:0000313" key="9">
    <source>
        <dbReference type="EMBL" id="CAI3992990.1"/>
    </source>
</evidence>
<reference evidence="10" key="2">
    <citation type="submission" date="2024-04" db="EMBL/GenBank/DDBJ databases">
        <authorList>
            <person name="Chen Y."/>
            <person name="Shah S."/>
            <person name="Dougan E. K."/>
            <person name="Thang M."/>
            <person name="Chan C."/>
        </authorList>
    </citation>
    <scope>NUCLEOTIDE SEQUENCE [LARGE SCALE GENOMIC DNA]</scope>
</reference>
<keyword evidence="11" id="KW-0407">Ion channel</keyword>
<feature type="region of interest" description="Disordered" evidence="6">
    <location>
        <begin position="59"/>
        <end position="96"/>
    </location>
</feature>
<dbReference type="GO" id="GO:0001518">
    <property type="term" value="C:voltage-gated sodium channel complex"/>
    <property type="evidence" value="ECO:0007669"/>
    <property type="project" value="TreeGrafter"/>
</dbReference>
<gene>
    <name evidence="9" type="ORF">C1SCF055_LOCUS19779</name>
</gene>
<keyword evidence="12" id="KW-1185">Reference proteome</keyword>
<dbReference type="Gene3D" id="1.10.287.70">
    <property type="match status" value="1"/>
</dbReference>
<evidence type="ECO:0000313" key="10">
    <source>
        <dbReference type="EMBL" id="CAL1146365.1"/>
    </source>
</evidence>
<evidence type="ECO:0000256" key="6">
    <source>
        <dbReference type="SAM" id="MobiDB-lite"/>
    </source>
</evidence>
<dbReference type="Proteomes" id="UP001152797">
    <property type="component" value="Unassembled WGS sequence"/>
</dbReference>
<evidence type="ECO:0000256" key="5">
    <source>
        <dbReference type="ARBA" id="ARBA00023136"/>
    </source>
</evidence>
<evidence type="ECO:0000256" key="2">
    <source>
        <dbReference type="ARBA" id="ARBA00022692"/>
    </source>
</evidence>
<dbReference type="EMBL" id="CAMXCT030001779">
    <property type="protein sequence ID" value="CAL4780302.1"/>
    <property type="molecule type" value="Genomic_DNA"/>
</dbReference>
<evidence type="ECO:0000259" key="8">
    <source>
        <dbReference type="PROSITE" id="PS50222"/>
    </source>
</evidence>
<sequence length="588" mass="66222">MARDSSPESAQGVAMAFFARDLMEACLVHQRALKRLVEQYPWAESLVPDLMEGIWAGSGSRTPHTPYQERSRLSSYDPPQGLKSPGNNAKASVFSDGSNDSGVAVFETLPMEEEQKEIPVTMLDVGEVKVNETFQSSEEAASLTLPKRKSMNVKSWRSQARQTTEFESALEETPVLDAFAGAGVILNALLIAFELECEGARASISIGLVDGMQCEDARPLFLVTEHFFTAFFALELCWRISRARLAYFMDWFNVFDAFLVLAGCLDLYVLQAVMQSQSYLRMLRLFKLARVVRLVRVTQMFRGLRLLVSACGSFLPALGWAMALLSLCMIMGGVTIGFLLQGYIEDENHPFESRKWIWLHYGTAYRATYTMYEITMAGNWPTNVRPVLENVSHAYVFFFVGYITVVVFAIIRVITAIFLSQTLEAANNDVEVMIQERMRKKSMFVEQLEGIFEAIDESGDGLLSEEEMKELLADSKVQAYMESLEVALPESEALFRLLQNSDGQITYEDFIEGILRCKGPARAVDQIVLHSEVKSLNTLIQKLQDKMEEAHLIQTCKRRRNKKHHTGLASHMALLSSPTRSRASLYVK</sequence>
<feature type="compositionally biased region" description="Polar residues" evidence="6">
    <location>
        <begin position="85"/>
        <end position="96"/>
    </location>
</feature>
<keyword evidence="3" id="KW-0106">Calcium</keyword>
<dbReference type="PANTHER" id="PTHR10037">
    <property type="entry name" value="VOLTAGE-GATED CATION CHANNEL CALCIUM AND SODIUM"/>
    <property type="match status" value="1"/>
</dbReference>
<dbReference type="GO" id="GO:0005509">
    <property type="term" value="F:calcium ion binding"/>
    <property type="evidence" value="ECO:0007669"/>
    <property type="project" value="InterPro"/>
</dbReference>
<dbReference type="OrthoDB" id="2984333at2759"/>
<dbReference type="InterPro" id="IPR011992">
    <property type="entry name" value="EF-hand-dom_pair"/>
</dbReference>
<dbReference type="PROSITE" id="PS00018">
    <property type="entry name" value="EF_HAND_1"/>
    <property type="match status" value="1"/>
</dbReference>
<dbReference type="AlphaFoldDB" id="A0A9P1G028"/>
<dbReference type="SUPFAM" id="SSF47473">
    <property type="entry name" value="EF-hand"/>
    <property type="match status" value="1"/>
</dbReference>
<proteinExistence type="predicted"/>
<evidence type="ECO:0000256" key="4">
    <source>
        <dbReference type="ARBA" id="ARBA00022989"/>
    </source>
</evidence>
<feature type="transmembrane region" description="Helical" evidence="7">
    <location>
        <begin position="321"/>
        <end position="344"/>
    </location>
</feature>
<evidence type="ECO:0000256" key="3">
    <source>
        <dbReference type="ARBA" id="ARBA00022837"/>
    </source>
</evidence>
<dbReference type="InterPro" id="IPR018247">
    <property type="entry name" value="EF_Hand_1_Ca_BS"/>
</dbReference>
<reference evidence="9" key="1">
    <citation type="submission" date="2022-10" db="EMBL/GenBank/DDBJ databases">
        <authorList>
            <person name="Chen Y."/>
            <person name="Dougan E. K."/>
            <person name="Chan C."/>
            <person name="Rhodes N."/>
            <person name="Thang M."/>
        </authorList>
    </citation>
    <scope>NUCLEOTIDE SEQUENCE</scope>
</reference>
<accession>A0A9P1G028</accession>
<evidence type="ECO:0000256" key="1">
    <source>
        <dbReference type="ARBA" id="ARBA00004141"/>
    </source>
</evidence>
<dbReference type="Gene3D" id="1.20.120.350">
    <property type="entry name" value="Voltage-gated potassium channels. Chain C"/>
    <property type="match status" value="1"/>
</dbReference>
<dbReference type="InterPro" id="IPR043203">
    <property type="entry name" value="VGCC_Ca_Na"/>
</dbReference>
<keyword evidence="5 7" id="KW-0472">Membrane</keyword>
<keyword evidence="4 7" id="KW-1133">Transmembrane helix</keyword>
<keyword evidence="11" id="KW-0813">Transport</keyword>
<dbReference type="GO" id="GO:0005248">
    <property type="term" value="F:voltage-gated sodium channel activity"/>
    <property type="evidence" value="ECO:0007669"/>
    <property type="project" value="TreeGrafter"/>
</dbReference>
<evidence type="ECO:0000313" key="11">
    <source>
        <dbReference type="EMBL" id="CAL4780302.1"/>
    </source>
</evidence>
<keyword evidence="2 7" id="KW-0812">Transmembrane</keyword>
<feature type="transmembrane region" description="Helical" evidence="7">
    <location>
        <begin position="394"/>
        <end position="419"/>
    </location>
</feature>
<dbReference type="EMBL" id="CAMXCT020001779">
    <property type="protein sequence ID" value="CAL1146365.1"/>
    <property type="molecule type" value="Genomic_DNA"/>
</dbReference>
<dbReference type="Pfam" id="PF00520">
    <property type="entry name" value="Ion_trans"/>
    <property type="match status" value="1"/>
</dbReference>
<dbReference type="InterPro" id="IPR005821">
    <property type="entry name" value="Ion_trans_dom"/>
</dbReference>
<dbReference type="Pfam" id="PF13499">
    <property type="entry name" value="EF-hand_7"/>
    <property type="match status" value="1"/>
</dbReference>
<keyword evidence="11" id="KW-0406">Ion transport</keyword>
<feature type="domain" description="EF-hand" evidence="8">
    <location>
        <begin position="443"/>
        <end position="478"/>
    </location>
</feature>